<evidence type="ECO:0000259" key="7">
    <source>
        <dbReference type="Pfam" id="PF07980"/>
    </source>
</evidence>
<evidence type="ECO:0000256" key="3">
    <source>
        <dbReference type="ARBA" id="ARBA00022729"/>
    </source>
</evidence>
<keyword evidence="3 6" id="KW-0732">Signal</keyword>
<dbReference type="InterPro" id="IPR033985">
    <property type="entry name" value="SusD-like_N"/>
</dbReference>
<dbReference type="Pfam" id="PF14322">
    <property type="entry name" value="SusD-like_3"/>
    <property type="match status" value="1"/>
</dbReference>
<dbReference type="InterPro" id="IPR011990">
    <property type="entry name" value="TPR-like_helical_dom_sf"/>
</dbReference>
<dbReference type="KEGG" id="buy:D8S85_20780"/>
<organism evidence="9 10">
    <name type="scientific">Butyricimonas faecalis</name>
    <dbReference type="NCBI Taxonomy" id="2093856"/>
    <lineage>
        <taxon>Bacteria</taxon>
        <taxon>Pseudomonadati</taxon>
        <taxon>Bacteroidota</taxon>
        <taxon>Bacteroidia</taxon>
        <taxon>Bacteroidales</taxon>
        <taxon>Odoribacteraceae</taxon>
        <taxon>Butyricimonas</taxon>
    </lineage>
</organism>
<dbReference type="GO" id="GO:0009279">
    <property type="term" value="C:cell outer membrane"/>
    <property type="evidence" value="ECO:0007669"/>
    <property type="project" value="UniProtKB-SubCell"/>
</dbReference>
<dbReference type="CDD" id="cd08977">
    <property type="entry name" value="SusD"/>
    <property type="match status" value="1"/>
</dbReference>
<reference evidence="9 10" key="1">
    <citation type="submission" date="2018-10" db="EMBL/GenBank/DDBJ databases">
        <title>Butyricimonas faecalis sp. nov., isolated from human faeces and emended description of the genus Butyricimonas.</title>
        <authorList>
            <person name="Le Roy T."/>
            <person name="Van der Smissen P."/>
            <person name="Paquot A."/>
            <person name="Delzenne N."/>
            <person name="Muccioli G."/>
            <person name="Collet J.-F."/>
            <person name="Cani P.D."/>
        </authorList>
    </citation>
    <scope>NUCLEOTIDE SEQUENCE [LARGE SCALE GENOMIC DNA]</scope>
    <source>
        <strain evidence="9 10">H184</strain>
    </source>
</reference>
<name>A0A3S9VZ15_9BACT</name>
<proteinExistence type="inferred from homology"/>
<comment type="subcellular location">
    <subcellularLocation>
        <location evidence="1">Cell outer membrane</location>
    </subcellularLocation>
</comment>
<keyword evidence="5" id="KW-0998">Cell outer membrane</keyword>
<evidence type="ECO:0000256" key="5">
    <source>
        <dbReference type="ARBA" id="ARBA00023237"/>
    </source>
</evidence>
<evidence type="ECO:0000256" key="2">
    <source>
        <dbReference type="ARBA" id="ARBA00006275"/>
    </source>
</evidence>
<feature type="chain" id="PRO_5019093513" evidence="6">
    <location>
        <begin position="22"/>
        <end position="489"/>
    </location>
</feature>
<feature type="signal peptide" evidence="6">
    <location>
        <begin position="1"/>
        <end position="21"/>
    </location>
</feature>
<comment type="similarity">
    <text evidence="2">Belongs to the SusD family.</text>
</comment>
<protein>
    <submittedName>
        <fullName evidence="9">RagB/SusD family nutrient uptake outer membrane protein</fullName>
    </submittedName>
</protein>
<dbReference type="EMBL" id="CP032819">
    <property type="protein sequence ID" value="AZS31741.1"/>
    <property type="molecule type" value="Genomic_DNA"/>
</dbReference>
<evidence type="ECO:0000313" key="10">
    <source>
        <dbReference type="Proteomes" id="UP000270673"/>
    </source>
</evidence>
<dbReference type="SUPFAM" id="SSF48452">
    <property type="entry name" value="TPR-like"/>
    <property type="match status" value="1"/>
</dbReference>
<evidence type="ECO:0000256" key="1">
    <source>
        <dbReference type="ARBA" id="ARBA00004442"/>
    </source>
</evidence>
<keyword evidence="10" id="KW-1185">Reference proteome</keyword>
<dbReference type="OrthoDB" id="617686at2"/>
<dbReference type="InterPro" id="IPR012944">
    <property type="entry name" value="SusD_RagB_dom"/>
</dbReference>
<dbReference type="Proteomes" id="UP000270673">
    <property type="component" value="Chromosome"/>
</dbReference>
<evidence type="ECO:0000313" key="9">
    <source>
        <dbReference type="EMBL" id="AZS31741.1"/>
    </source>
</evidence>
<dbReference type="RefSeq" id="WP_106624163.1">
    <property type="nucleotide sequence ID" value="NZ_CP032819.1"/>
</dbReference>
<dbReference type="AlphaFoldDB" id="A0A3S9VZ15"/>
<feature type="domain" description="SusD-like N-terminal" evidence="8">
    <location>
        <begin position="100"/>
        <end position="227"/>
    </location>
</feature>
<evidence type="ECO:0000256" key="4">
    <source>
        <dbReference type="ARBA" id="ARBA00023136"/>
    </source>
</evidence>
<evidence type="ECO:0000259" key="8">
    <source>
        <dbReference type="Pfam" id="PF14322"/>
    </source>
</evidence>
<sequence length="489" mass="55947">MRKIIYILSLCFWGSLFPACSGFLEEYSQDLTYIRTVDDLNELLVGGGYFSSASDVLPMLHVMDDDTEYERKATTVGYWGFHYWLANPFVSGAGVEQKDGIWSSFYKYLAVINVILNKADDFASEGDAYRKVKGESYFLRGMDYFYLVNLYAKPYKAETAANEPGVPLKLTEYVEDKHYERATVAEVYASVVSDLENAITYLNGTRQITKRRANVDAARAMLGRVYLYMGGEENWKKCNALCDSILQSGRYELYDIKEHTPKKDFIFLDSPETIFTQGKNSARRTIFMGQPSVAAYTLSQDLLGSYDANVDLRYSHWFNSVKNVGWVWLKYSVLTASPASEVSSEFLLRLPEVYLNKAEALIMLGRTEEAIDVLRTLREKRLAAETTDVIPTSQEDLVQFVRLERRLELCGEGHRWFDLRRYAVHPTFPEEKEIIHESVKNGTKIGYYRLAPYSENSNNWVWPIPEDAVIFNDGALVANERDGAPLVEY</sequence>
<dbReference type="Gene3D" id="1.25.40.390">
    <property type="match status" value="1"/>
</dbReference>
<keyword evidence="4" id="KW-0472">Membrane</keyword>
<feature type="domain" description="RagB/SusD" evidence="7">
    <location>
        <begin position="323"/>
        <end position="473"/>
    </location>
</feature>
<dbReference type="Pfam" id="PF07980">
    <property type="entry name" value="SusD_RagB"/>
    <property type="match status" value="1"/>
</dbReference>
<evidence type="ECO:0000256" key="6">
    <source>
        <dbReference type="SAM" id="SignalP"/>
    </source>
</evidence>
<accession>A0A3S9VZ15</accession>
<gene>
    <name evidence="9" type="ORF">D8S85_20780</name>
</gene>